<organism evidence="2">
    <name type="scientific">hydrothermal vent metagenome</name>
    <dbReference type="NCBI Taxonomy" id="652676"/>
    <lineage>
        <taxon>unclassified sequences</taxon>
        <taxon>metagenomes</taxon>
        <taxon>ecological metagenomes</taxon>
    </lineage>
</organism>
<evidence type="ECO:0008006" key="3">
    <source>
        <dbReference type="Google" id="ProtNLM"/>
    </source>
</evidence>
<accession>A0A3B0XME3</accession>
<protein>
    <recommendedName>
        <fullName evidence="3">PEP-CTERM protein-sorting domain-containing protein</fullName>
    </recommendedName>
</protein>
<name>A0A3B0XME3_9ZZZZ</name>
<evidence type="ECO:0000256" key="1">
    <source>
        <dbReference type="SAM" id="Phobius"/>
    </source>
</evidence>
<dbReference type="InterPro" id="IPR022472">
    <property type="entry name" value="VPLPA-CTERM"/>
</dbReference>
<dbReference type="NCBIfam" id="TIGR03370">
    <property type="entry name" value="VPLPA-CTERM"/>
    <property type="match status" value="1"/>
</dbReference>
<dbReference type="AlphaFoldDB" id="A0A3B0XME3"/>
<keyword evidence="1" id="KW-0472">Membrane</keyword>
<reference evidence="2" key="1">
    <citation type="submission" date="2018-06" db="EMBL/GenBank/DDBJ databases">
        <authorList>
            <person name="Zhirakovskaya E."/>
        </authorList>
    </citation>
    <scope>NUCLEOTIDE SEQUENCE</scope>
</reference>
<proteinExistence type="predicted"/>
<keyword evidence="1" id="KW-1133">Transmembrane helix</keyword>
<gene>
    <name evidence="2" type="ORF">MNBD_GAMMA08-3003</name>
</gene>
<dbReference type="EMBL" id="UOFH01000310">
    <property type="protein sequence ID" value="VAW65283.1"/>
    <property type="molecule type" value="Genomic_DNA"/>
</dbReference>
<sequence length="224" mass="23440">MKKILIGLTFTFATLVVSSASAVTVAGINFADNAIADVATGSNSQFLNWNPTYDETGISAAQLSADMTDTSAGTYVFSFDAGAYIDMSFSSVDVYNGEGNDLALFFVGSDAQTGTLNLLGTEYSTAFTTPVFTGESVTELFNDINGNPVISPIYVSYFDLDVFGIDNQTAINNFRLEIGNGSAVPALLAAINTSPGTTPVPVPAPFLLLLSGLAGLGFFGRKKK</sequence>
<evidence type="ECO:0000313" key="2">
    <source>
        <dbReference type="EMBL" id="VAW65283.1"/>
    </source>
</evidence>
<keyword evidence="1" id="KW-0812">Transmembrane</keyword>
<feature type="transmembrane region" description="Helical" evidence="1">
    <location>
        <begin position="202"/>
        <end position="220"/>
    </location>
</feature>